<dbReference type="Proteomes" id="UP000078544">
    <property type="component" value="Unassembled WGS sequence"/>
</dbReference>
<proteinExistence type="predicted"/>
<dbReference type="EMBL" id="AZGY01000001">
    <property type="protein sequence ID" value="OAA32968.1"/>
    <property type="molecule type" value="Genomic_DNA"/>
</dbReference>
<feature type="compositionally biased region" description="Basic and acidic residues" evidence="1">
    <location>
        <begin position="117"/>
        <end position="130"/>
    </location>
</feature>
<evidence type="ECO:0000313" key="4">
    <source>
        <dbReference type="Proteomes" id="UP000078544"/>
    </source>
</evidence>
<evidence type="ECO:0000313" key="3">
    <source>
        <dbReference type="EMBL" id="OAA32968.1"/>
    </source>
</evidence>
<keyword evidence="2" id="KW-1133">Transmembrane helix</keyword>
<reference evidence="3 4" key="1">
    <citation type="journal article" date="2016" name="Genome Biol. Evol.">
        <title>Divergent and convergent evolution of fungal pathogenicity.</title>
        <authorList>
            <person name="Shang Y."/>
            <person name="Xiao G."/>
            <person name="Zheng P."/>
            <person name="Cen K."/>
            <person name="Zhan S."/>
            <person name="Wang C."/>
        </authorList>
    </citation>
    <scope>NUCLEOTIDE SEQUENCE [LARGE SCALE GENOMIC DNA]</scope>
    <source>
        <strain evidence="3 4">RCEF 2490</strain>
    </source>
</reference>
<keyword evidence="4" id="KW-1185">Reference proteome</keyword>
<accession>A0A166UU64</accession>
<dbReference type="OrthoDB" id="5367275at2759"/>
<feature type="transmembrane region" description="Helical" evidence="2">
    <location>
        <begin position="12"/>
        <end position="34"/>
    </location>
</feature>
<sequence>MRKALLTSSEVSALVSICVVMLFTLALFLSGYTLQQRTLNDLRAAIRPDFVKPSPRAHLPDYFQRTTTTLDDGTVIVGPSEADRDEQMRIAKKYELQSPGGPGRETTETVKPPAAQQEEKPLSGDGHGDATQEQLRTLSLLQIHAAKQAWGVAHPDPLAKNPLPISRAERRRLIKEEIQRLAQDKKPLYYQRRLW</sequence>
<protein>
    <submittedName>
        <fullName evidence="3">Uncharacterized protein</fullName>
    </submittedName>
</protein>
<comment type="caution">
    <text evidence="3">The sequence shown here is derived from an EMBL/GenBank/DDBJ whole genome shotgun (WGS) entry which is preliminary data.</text>
</comment>
<name>A0A166UU64_9HYPO</name>
<dbReference type="AlphaFoldDB" id="A0A166UU64"/>
<evidence type="ECO:0000256" key="2">
    <source>
        <dbReference type="SAM" id="Phobius"/>
    </source>
</evidence>
<keyword evidence="2" id="KW-0472">Membrane</keyword>
<organism evidence="3 4">
    <name type="scientific">Moelleriella libera RCEF 2490</name>
    <dbReference type="NCBI Taxonomy" id="1081109"/>
    <lineage>
        <taxon>Eukaryota</taxon>
        <taxon>Fungi</taxon>
        <taxon>Dikarya</taxon>
        <taxon>Ascomycota</taxon>
        <taxon>Pezizomycotina</taxon>
        <taxon>Sordariomycetes</taxon>
        <taxon>Hypocreomycetidae</taxon>
        <taxon>Hypocreales</taxon>
        <taxon>Clavicipitaceae</taxon>
        <taxon>Moelleriella</taxon>
    </lineage>
</organism>
<keyword evidence="2" id="KW-0812">Transmembrane</keyword>
<gene>
    <name evidence="3" type="ORF">AAL_00433</name>
</gene>
<evidence type="ECO:0000256" key="1">
    <source>
        <dbReference type="SAM" id="MobiDB-lite"/>
    </source>
</evidence>
<feature type="region of interest" description="Disordered" evidence="1">
    <location>
        <begin position="94"/>
        <end position="130"/>
    </location>
</feature>